<dbReference type="OrthoDB" id="9793534at2"/>
<organism evidence="1 2">
    <name type="scientific">Sedimenticola thiotaurini</name>
    <dbReference type="NCBI Taxonomy" id="1543721"/>
    <lineage>
        <taxon>Bacteria</taxon>
        <taxon>Pseudomonadati</taxon>
        <taxon>Pseudomonadota</taxon>
        <taxon>Gammaproteobacteria</taxon>
        <taxon>Chromatiales</taxon>
        <taxon>Sedimenticolaceae</taxon>
        <taxon>Sedimenticola</taxon>
    </lineage>
</organism>
<dbReference type="InterPro" id="IPR010865">
    <property type="entry name" value="DUF1499"/>
</dbReference>
<dbReference type="Proteomes" id="UP000034410">
    <property type="component" value="Chromosome"/>
</dbReference>
<protein>
    <recommendedName>
        <fullName evidence="3">DUF1499 domain-containing protein</fullName>
    </recommendedName>
</protein>
<reference evidence="1 2" key="1">
    <citation type="journal article" date="2015" name="Genome Announc.">
        <title>Complete Genome Sequence of Sedimenticola thiotaurini Strain SIP-G1, a Polyphosphate- and Polyhydroxyalkanoate-Accumulating Sulfur-Oxidizing Gammaproteobacterium Isolated from Salt Marsh Sediments.</title>
        <authorList>
            <person name="Flood B.E."/>
            <person name="Jones D.S."/>
            <person name="Bailey J.V."/>
        </authorList>
    </citation>
    <scope>NUCLEOTIDE SEQUENCE [LARGE SCALE GENOMIC DNA]</scope>
    <source>
        <strain evidence="1 2">SIP-G1</strain>
    </source>
</reference>
<name>A0A0F7JZ63_9GAMM</name>
<dbReference type="PANTHER" id="PTHR34801">
    <property type="entry name" value="EXPRESSED PROTEIN"/>
    <property type="match status" value="1"/>
</dbReference>
<accession>A0A0F7JZ63</accession>
<dbReference type="KEGG" id="seds:AAY24_06015"/>
<dbReference type="EMBL" id="CP011412">
    <property type="protein sequence ID" value="AKH19978.1"/>
    <property type="molecule type" value="Genomic_DNA"/>
</dbReference>
<evidence type="ECO:0008006" key="3">
    <source>
        <dbReference type="Google" id="ProtNLM"/>
    </source>
</evidence>
<dbReference type="PIRSF" id="PIRSF026426">
    <property type="entry name" value="DUF1499"/>
    <property type="match status" value="1"/>
</dbReference>
<evidence type="ECO:0000313" key="1">
    <source>
        <dbReference type="EMBL" id="AKH19978.1"/>
    </source>
</evidence>
<dbReference type="PANTHER" id="PTHR34801:SF6">
    <property type="entry name" value="SLL1620 PROTEIN"/>
    <property type="match status" value="1"/>
</dbReference>
<keyword evidence="2" id="KW-1185">Reference proteome</keyword>
<dbReference type="Pfam" id="PF07386">
    <property type="entry name" value="DUF1499"/>
    <property type="match status" value="1"/>
</dbReference>
<gene>
    <name evidence="1" type="ORF">AAY24_06015</name>
</gene>
<sequence>MKTTLIILLLMVVGVTLLLFVMGMVSRSGESPGLLDGRLTRCPDRPNCVCSEYAEDSNHYVQPVQLPAGAQDWFTQLMRSVIEEMGGRVVVEQDGYLAATFRSALFGFTDDLELRMDPQRQLLHIRSGSRVGYSDSGVNGRRVYQLKKRIEAKRLSAQVKD</sequence>
<evidence type="ECO:0000313" key="2">
    <source>
        <dbReference type="Proteomes" id="UP000034410"/>
    </source>
</evidence>
<dbReference type="RefSeq" id="WP_046858913.1">
    <property type="nucleotide sequence ID" value="NZ_CP011412.1"/>
</dbReference>
<dbReference type="AlphaFoldDB" id="A0A0F7JZ63"/>
<proteinExistence type="predicted"/>